<dbReference type="GO" id="GO:0003899">
    <property type="term" value="F:DNA-directed RNA polymerase activity"/>
    <property type="evidence" value="ECO:0007669"/>
    <property type="project" value="InterPro"/>
</dbReference>
<dbReference type="InParanoid" id="G3I3H5"/>
<comment type="function">
    <text evidence="8">DNA-dependent RNA polymerase catalyzes the transcription of DNA into RNA using the four ribonucleoside triphosphates as substrates. Common component of RNA polymerases I, II and III which synthesize ribosomal RNA precursors, mRNA precursors and many functional non-coding RNAs, and a small RNAs, such as 5S rRNA and tRNAs, respectively.</text>
</comment>
<evidence type="ECO:0000313" key="11">
    <source>
        <dbReference type="Proteomes" id="UP000001075"/>
    </source>
</evidence>
<evidence type="ECO:0000256" key="5">
    <source>
        <dbReference type="ARBA" id="ARBA00022833"/>
    </source>
</evidence>
<keyword evidence="3 10" id="KW-0240">DNA-directed RNA polymerase</keyword>
<dbReference type="GO" id="GO:0005665">
    <property type="term" value="C:RNA polymerase II, core complex"/>
    <property type="evidence" value="ECO:0007669"/>
    <property type="project" value="UniProtKB-ARBA"/>
</dbReference>
<gene>
    <name evidence="10" type="ORF">I79_017983</name>
</gene>
<evidence type="ECO:0000256" key="9">
    <source>
        <dbReference type="ARBA" id="ARBA00078853"/>
    </source>
</evidence>
<organism evidence="10 11">
    <name type="scientific">Cricetulus griseus</name>
    <name type="common">Chinese hamster</name>
    <name type="synonym">Cricetulus barabensis griseus</name>
    <dbReference type="NCBI Taxonomy" id="10029"/>
    <lineage>
        <taxon>Eukaryota</taxon>
        <taxon>Metazoa</taxon>
        <taxon>Chordata</taxon>
        <taxon>Craniata</taxon>
        <taxon>Vertebrata</taxon>
        <taxon>Euteleostomi</taxon>
        <taxon>Mammalia</taxon>
        <taxon>Eutheria</taxon>
        <taxon>Euarchontoglires</taxon>
        <taxon>Glires</taxon>
        <taxon>Rodentia</taxon>
        <taxon>Myomorpha</taxon>
        <taxon>Muroidea</taxon>
        <taxon>Cricetidae</taxon>
        <taxon>Cricetinae</taxon>
        <taxon>Cricetulus</taxon>
    </lineage>
</organism>
<dbReference type="GO" id="GO:0006360">
    <property type="term" value="P:transcription by RNA polymerase I"/>
    <property type="evidence" value="ECO:0007669"/>
    <property type="project" value="TreeGrafter"/>
</dbReference>
<dbReference type="InterPro" id="IPR020789">
    <property type="entry name" value="RNA_pol_suN_Zn-BS"/>
</dbReference>
<dbReference type="GO" id="GO:0008270">
    <property type="term" value="F:zinc ion binding"/>
    <property type="evidence" value="ECO:0007669"/>
    <property type="project" value="InterPro"/>
</dbReference>
<dbReference type="EMBL" id="JH001184">
    <property type="protein sequence ID" value="EGW05551.1"/>
    <property type="molecule type" value="Genomic_DNA"/>
</dbReference>
<dbReference type="STRING" id="10029.G3I3H5"/>
<dbReference type="AlphaFoldDB" id="G3I3H5"/>
<evidence type="ECO:0000256" key="2">
    <source>
        <dbReference type="ARBA" id="ARBA00020813"/>
    </source>
</evidence>
<dbReference type="Proteomes" id="UP000001075">
    <property type="component" value="Unassembled WGS sequence"/>
</dbReference>
<keyword evidence="6" id="KW-0804">Transcription</keyword>
<evidence type="ECO:0000256" key="1">
    <source>
        <dbReference type="ARBA" id="ARBA00004123"/>
    </source>
</evidence>
<reference evidence="11" key="1">
    <citation type="journal article" date="2011" name="Nat. Biotechnol.">
        <title>The genomic sequence of the Chinese hamster ovary (CHO)-K1 cell line.</title>
        <authorList>
            <person name="Xu X."/>
            <person name="Nagarajan H."/>
            <person name="Lewis N.E."/>
            <person name="Pan S."/>
            <person name="Cai Z."/>
            <person name="Liu X."/>
            <person name="Chen W."/>
            <person name="Xie M."/>
            <person name="Wang W."/>
            <person name="Hammond S."/>
            <person name="Andersen M.R."/>
            <person name="Neff N."/>
            <person name="Passarelli B."/>
            <person name="Koh W."/>
            <person name="Fan H.C."/>
            <person name="Wang J."/>
            <person name="Gui Y."/>
            <person name="Lee K.H."/>
            <person name="Betenbaugh M.J."/>
            <person name="Quake S.R."/>
            <person name="Famili I."/>
            <person name="Palsson B.O."/>
            <person name="Wang J."/>
        </authorList>
    </citation>
    <scope>NUCLEOTIDE SEQUENCE [LARGE SCALE GENOMIC DNA]</scope>
    <source>
        <strain evidence="11">CHO K1 cell line</strain>
    </source>
</reference>
<dbReference type="FunFam" id="1.10.10.60:FF:000024">
    <property type="entry name" value="DNA-directed RNA polymerases I, II, and III subunit"/>
    <property type="match status" value="1"/>
</dbReference>
<dbReference type="Gene3D" id="1.10.10.60">
    <property type="entry name" value="Homeodomain-like"/>
    <property type="match status" value="1"/>
</dbReference>
<dbReference type="GO" id="GO:0006366">
    <property type="term" value="P:transcription by RNA polymerase II"/>
    <property type="evidence" value="ECO:0007669"/>
    <property type="project" value="TreeGrafter"/>
</dbReference>
<evidence type="ECO:0000256" key="7">
    <source>
        <dbReference type="ARBA" id="ARBA00025720"/>
    </source>
</evidence>
<evidence type="ECO:0000256" key="6">
    <source>
        <dbReference type="ARBA" id="ARBA00023163"/>
    </source>
</evidence>
<protein>
    <recommendedName>
        <fullName evidence="2">DNA-directed RNA polymerases I, II, and III subunit RPABC5</fullName>
    </recommendedName>
    <alternativeName>
        <fullName evidence="9">DNA-directed RNA polymerase III subunit L</fullName>
    </alternativeName>
</protein>
<evidence type="ECO:0000313" key="10">
    <source>
        <dbReference type="EMBL" id="EGW05551.1"/>
    </source>
</evidence>
<keyword evidence="5" id="KW-0862">Zinc</keyword>
<comment type="similarity">
    <text evidence="7">Belongs to the archaeal Rpo10/eukaryotic RPB10 RNA polymerase subunit family.</text>
</comment>
<dbReference type="PROSITE" id="PS01112">
    <property type="entry name" value="RNA_POL_N_8KD"/>
    <property type="match status" value="1"/>
</dbReference>
<dbReference type="PaxDb" id="10029-XP_007609782.1"/>
<dbReference type="GO" id="GO:0005666">
    <property type="term" value="C:RNA polymerase III complex"/>
    <property type="evidence" value="ECO:0007669"/>
    <property type="project" value="TreeGrafter"/>
</dbReference>
<dbReference type="SUPFAM" id="SSF46924">
    <property type="entry name" value="RNA polymerase subunit RPB10"/>
    <property type="match status" value="1"/>
</dbReference>
<dbReference type="NCBIfam" id="NF003089">
    <property type="entry name" value="PRK04016.1"/>
    <property type="match status" value="1"/>
</dbReference>
<dbReference type="PANTHER" id="PTHR23431">
    <property type="entry name" value="DNA-DIRECTED RNA POLYMERASES I, II, AND III SUBUNIT RPABC5 FAMILY MEMBER"/>
    <property type="match status" value="1"/>
</dbReference>
<dbReference type="HAMAP" id="MF_00250">
    <property type="entry name" value="RNApol_arch_Rpo10"/>
    <property type="match status" value="1"/>
</dbReference>
<evidence type="ECO:0000256" key="3">
    <source>
        <dbReference type="ARBA" id="ARBA00022478"/>
    </source>
</evidence>
<comment type="subcellular location">
    <subcellularLocation>
        <location evidence="1">Nucleus</location>
    </subcellularLocation>
</comment>
<dbReference type="GO" id="GO:0003677">
    <property type="term" value="F:DNA binding"/>
    <property type="evidence" value="ECO:0007669"/>
    <property type="project" value="InterPro"/>
</dbReference>
<name>G3I3H5_CRIGR</name>
<dbReference type="PANTHER" id="PTHR23431:SF11">
    <property type="entry name" value="DNA-DIRECTED RNA POLYMERASES I, II, AND III SUBUNIT RPABC5"/>
    <property type="match status" value="1"/>
</dbReference>
<evidence type="ECO:0000256" key="4">
    <source>
        <dbReference type="ARBA" id="ARBA00022723"/>
    </source>
</evidence>
<dbReference type="InterPro" id="IPR023580">
    <property type="entry name" value="RNA_pol_su_RPB10"/>
</dbReference>
<proteinExistence type="inferred from homology"/>
<keyword evidence="4" id="KW-0479">Metal-binding</keyword>
<evidence type="ECO:0000256" key="8">
    <source>
        <dbReference type="ARBA" id="ARBA00054640"/>
    </source>
</evidence>
<dbReference type="eggNOG" id="KOG3497">
    <property type="taxonomic scope" value="Eukaryota"/>
</dbReference>
<dbReference type="GO" id="GO:0042797">
    <property type="term" value="P:tRNA transcription by RNA polymerase III"/>
    <property type="evidence" value="ECO:0007669"/>
    <property type="project" value="TreeGrafter"/>
</dbReference>
<sequence>MYHHGGRGLPGRCCRTQWAPRYGRAWAGLEIPLPAACAPDAAMIIPVRCFTCGKIVGNKWEAYLGLLQAEYTEGDALDALGLKRYCCRRMLLAHVDLIEKLLNYAPLEK</sequence>
<dbReference type="InterPro" id="IPR000268">
    <property type="entry name" value="RPABC5/Rpb10"/>
</dbReference>
<dbReference type="FunCoup" id="G3I3H5">
    <property type="interactions" value="1131"/>
</dbReference>
<dbReference type="GO" id="GO:0005736">
    <property type="term" value="C:RNA polymerase I complex"/>
    <property type="evidence" value="ECO:0007669"/>
    <property type="project" value="TreeGrafter"/>
</dbReference>
<accession>G3I3H5</accession>
<dbReference type="Pfam" id="PF01194">
    <property type="entry name" value="RNA_pol_N"/>
    <property type="match status" value="1"/>
</dbReference>